<proteinExistence type="inferred from homology"/>
<dbReference type="EMBL" id="CP043031">
    <property type="protein sequence ID" value="QEH92276.1"/>
    <property type="molecule type" value="Genomic_DNA"/>
</dbReference>
<evidence type="ECO:0000259" key="10">
    <source>
        <dbReference type="PROSITE" id="PS50146"/>
    </source>
</evidence>
<evidence type="ECO:0000256" key="5">
    <source>
        <dbReference type="ARBA" id="ARBA00022777"/>
    </source>
</evidence>
<evidence type="ECO:0000313" key="11">
    <source>
        <dbReference type="EMBL" id="QEH92276.1"/>
    </source>
</evidence>
<comment type="cofactor">
    <cofactor evidence="1">
        <name>Mg(2+)</name>
        <dbReference type="ChEBI" id="CHEBI:18420"/>
    </cofactor>
</comment>
<sequence>MSRAHSEGCARPQAAVARAPTLADRYSREVPNSSPSQGARKRAGIVVNPTKVDDQDKLRRECTKAAKEAGWDEPLWLETTLEDPGVGQAHQAVSAGCDIVFAAGGDGTVRLVGSALTGTDIPLGLMPQGTGNLLARNLGVSVDGSAAQNFARSLVGHDTRIDVGRVHATFDDGSAKNDTFLIMAGFGLDGDIMDSTSEGLKKRVGWMAYPLAGIKYFTERPERMLASFDDGAPRTKKTTTLLVGNFGRLTGGVKLMPDATGNDGWFDAVWLSADGPLQWGALTRQILTKSRRNTNRVERVRARRVEARAMGRERAVELDGDVIGQARDVSMWIDSDALVVRIADPKDSKLSDLRSRLPGPFGQDFKGLPAKAKKSSK</sequence>
<keyword evidence="7" id="KW-0443">Lipid metabolism</keyword>
<feature type="domain" description="DAGKc" evidence="10">
    <location>
        <begin position="38"/>
        <end position="169"/>
    </location>
</feature>
<evidence type="ECO:0000313" key="12">
    <source>
        <dbReference type="Proteomes" id="UP000323565"/>
    </source>
</evidence>
<evidence type="ECO:0000256" key="1">
    <source>
        <dbReference type="ARBA" id="ARBA00001946"/>
    </source>
</evidence>
<dbReference type="Pfam" id="PF19279">
    <property type="entry name" value="YegS_C"/>
    <property type="match status" value="1"/>
</dbReference>
<organism evidence="11 12">
    <name type="scientific">Dermacoccus abyssi</name>
    <dbReference type="NCBI Taxonomy" id="322596"/>
    <lineage>
        <taxon>Bacteria</taxon>
        <taxon>Bacillati</taxon>
        <taxon>Actinomycetota</taxon>
        <taxon>Actinomycetes</taxon>
        <taxon>Micrococcales</taxon>
        <taxon>Dermacoccaceae</taxon>
        <taxon>Dermacoccus</taxon>
    </lineage>
</organism>
<reference evidence="11 12" key="1">
    <citation type="submission" date="2019-08" db="EMBL/GenBank/DDBJ databases">
        <title>Dermacoccus abyssi strain HZAU 226, whole genome Nanopore sequencing project.</title>
        <authorList>
            <person name="Guo A."/>
            <person name="Zhang X."/>
            <person name="Ruan Y."/>
            <person name="Liu W."/>
            <person name="Chen Q."/>
            <person name="Gu L."/>
        </authorList>
    </citation>
    <scope>NUCLEOTIDE SEQUENCE [LARGE SCALE GENOMIC DNA]</scope>
    <source>
        <strain evidence="11 12">HZAU 226</strain>
    </source>
</reference>
<dbReference type="Gene3D" id="2.60.200.40">
    <property type="match status" value="1"/>
</dbReference>
<evidence type="ECO:0000256" key="4">
    <source>
        <dbReference type="ARBA" id="ARBA00022741"/>
    </source>
</evidence>
<evidence type="ECO:0000256" key="8">
    <source>
        <dbReference type="ARBA" id="ARBA00023264"/>
    </source>
</evidence>
<dbReference type="GO" id="GO:0016301">
    <property type="term" value="F:kinase activity"/>
    <property type="evidence" value="ECO:0007669"/>
    <property type="project" value="UniProtKB-KW"/>
</dbReference>
<comment type="similarity">
    <text evidence="2">Belongs to the diacylglycerol/lipid kinase family.</text>
</comment>
<dbReference type="Gene3D" id="3.40.50.10330">
    <property type="entry name" value="Probable inorganic polyphosphate/atp-NAD kinase, domain 1"/>
    <property type="match status" value="1"/>
</dbReference>
<dbReference type="InterPro" id="IPR045540">
    <property type="entry name" value="YegS/DAGK_C"/>
</dbReference>
<gene>
    <name evidence="11" type="ORF">FV141_01020</name>
</gene>
<keyword evidence="3" id="KW-0808">Transferase</keyword>
<keyword evidence="4" id="KW-0547">Nucleotide-binding</keyword>
<dbReference type="Pfam" id="PF00781">
    <property type="entry name" value="DAGK_cat"/>
    <property type="match status" value="1"/>
</dbReference>
<dbReference type="InterPro" id="IPR016064">
    <property type="entry name" value="NAD/diacylglycerol_kinase_sf"/>
</dbReference>
<keyword evidence="6" id="KW-0067">ATP-binding</keyword>
<feature type="region of interest" description="Disordered" evidence="9">
    <location>
        <begin position="1"/>
        <end position="43"/>
    </location>
</feature>
<dbReference type="PROSITE" id="PS50146">
    <property type="entry name" value="DAGK"/>
    <property type="match status" value="1"/>
</dbReference>
<accession>A0ABX5Z5Q9</accession>
<dbReference type="SUPFAM" id="SSF111331">
    <property type="entry name" value="NAD kinase/diacylglycerol kinase-like"/>
    <property type="match status" value="1"/>
</dbReference>
<evidence type="ECO:0000256" key="3">
    <source>
        <dbReference type="ARBA" id="ARBA00022679"/>
    </source>
</evidence>
<evidence type="ECO:0000256" key="9">
    <source>
        <dbReference type="SAM" id="MobiDB-lite"/>
    </source>
</evidence>
<dbReference type="InterPro" id="IPR001206">
    <property type="entry name" value="Diacylglycerol_kinase_cat_dom"/>
</dbReference>
<evidence type="ECO:0000256" key="2">
    <source>
        <dbReference type="ARBA" id="ARBA00005983"/>
    </source>
</evidence>
<dbReference type="InterPro" id="IPR050187">
    <property type="entry name" value="Lipid_Phosphate_FormReg"/>
</dbReference>
<dbReference type="Proteomes" id="UP000323565">
    <property type="component" value="Chromosome"/>
</dbReference>
<evidence type="ECO:0000256" key="7">
    <source>
        <dbReference type="ARBA" id="ARBA00023209"/>
    </source>
</evidence>
<name>A0ABX5Z5Q9_9MICO</name>
<protein>
    <submittedName>
        <fullName evidence="11">Diacylglycerol kinase family lipid kinase</fullName>
    </submittedName>
</protein>
<keyword evidence="5 11" id="KW-0418">Kinase</keyword>
<dbReference type="PANTHER" id="PTHR12358:SF106">
    <property type="entry name" value="LIPID KINASE YEGS"/>
    <property type="match status" value="1"/>
</dbReference>
<keyword evidence="12" id="KW-1185">Reference proteome</keyword>
<keyword evidence="8" id="KW-1208">Phospholipid metabolism</keyword>
<keyword evidence="7" id="KW-0444">Lipid biosynthesis</keyword>
<evidence type="ECO:0000256" key="6">
    <source>
        <dbReference type="ARBA" id="ARBA00022840"/>
    </source>
</evidence>
<dbReference type="InterPro" id="IPR017438">
    <property type="entry name" value="ATP-NAD_kinase_N"/>
</dbReference>
<feature type="region of interest" description="Disordered" evidence="9">
    <location>
        <begin position="350"/>
        <end position="377"/>
    </location>
</feature>
<dbReference type="PANTHER" id="PTHR12358">
    <property type="entry name" value="SPHINGOSINE KINASE"/>
    <property type="match status" value="1"/>
</dbReference>
<keyword evidence="7" id="KW-0594">Phospholipid biosynthesis</keyword>